<evidence type="ECO:0000313" key="1">
    <source>
        <dbReference type="EMBL" id="SEQ22141.1"/>
    </source>
</evidence>
<dbReference type="Proteomes" id="UP000198749">
    <property type="component" value="Unassembled WGS sequence"/>
</dbReference>
<dbReference type="RefSeq" id="WP_091354260.1">
    <property type="nucleotide sequence ID" value="NZ_AP025284.1"/>
</dbReference>
<dbReference type="Pfam" id="PF11333">
    <property type="entry name" value="DUF3135"/>
    <property type="match status" value="1"/>
</dbReference>
<protein>
    <recommendedName>
        <fullName evidence="3">DUF3135 domain-containing protein</fullName>
    </recommendedName>
</protein>
<name>A0A1H9E8Z6_9GAMM</name>
<evidence type="ECO:0000313" key="2">
    <source>
        <dbReference type="Proteomes" id="UP000198749"/>
    </source>
</evidence>
<accession>A0A1H9E8Z6</accession>
<dbReference type="InterPro" id="IPR021482">
    <property type="entry name" value="DUF3135"/>
</dbReference>
<keyword evidence="2" id="KW-1185">Reference proteome</keyword>
<gene>
    <name evidence="1" type="ORF">SAMN03080615_00764</name>
</gene>
<sequence>MQHPYKPLDFDHLSELAQIKPQVLERYLRWQINKLISRAKPEERVRLRQLQFRIDAIRYRSKTPLAACIKISQMMHDELWRLRQTLNYTTEVPNSLVVTEASPDPTARSRGKVVVLPPRTDAESRGVEKNNHKGF</sequence>
<evidence type="ECO:0008006" key="3">
    <source>
        <dbReference type="Google" id="ProtNLM"/>
    </source>
</evidence>
<dbReference type="OrthoDB" id="5593306at2"/>
<reference evidence="2" key="1">
    <citation type="submission" date="2016-10" db="EMBL/GenBank/DDBJ databases">
        <authorList>
            <person name="Varghese N."/>
            <person name="Submissions S."/>
        </authorList>
    </citation>
    <scope>NUCLEOTIDE SEQUENCE [LARGE SCALE GENOMIC DNA]</scope>
    <source>
        <strain evidence="2">DSM 18887</strain>
    </source>
</reference>
<proteinExistence type="predicted"/>
<dbReference type="AlphaFoldDB" id="A0A1H9E8Z6"/>
<dbReference type="EMBL" id="FOGB01000002">
    <property type="protein sequence ID" value="SEQ22141.1"/>
    <property type="molecule type" value="Genomic_DNA"/>
</dbReference>
<organism evidence="1 2">
    <name type="scientific">Amphritea atlantica</name>
    <dbReference type="NCBI Taxonomy" id="355243"/>
    <lineage>
        <taxon>Bacteria</taxon>
        <taxon>Pseudomonadati</taxon>
        <taxon>Pseudomonadota</taxon>
        <taxon>Gammaproteobacteria</taxon>
        <taxon>Oceanospirillales</taxon>
        <taxon>Oceanospirillaceae</taxon>
        <taxon>Amphritea</taxon>
    </lineage>
</organism>